<reference evidence="9" key="1">
    <citation type="journal article" date="2019" name="Int. J. Syst. Evol. Microbiol.">
        <title>The Global Catalogue of Microorganisms (GCM) 10K type strain sequencing project: providing services to taxonomists for standard genome sequencing and annotation.</title>
        <authorList>
            <consortium name="The Broad Institute Genomics Platform"/>
            <consortium name="The Broad Institute Genome Sequencing Center for Infectious Disease"/>
            <person name="Wu L."/>
            <person name="Ma J."/>
        </authorList>
    </citation>
    <scope>NUCLEOTIDE SEQUENCE [LARGE SCALE GENOMIC DNA]</scope>
    <source>
        <strain evidence="9">CGMCC 4.7645</strain>
    </source>
</reference>
<comment type="caution">
    <text evidence="8">The sequence shown here is derived from an EMBL/GenBank/DDBJ whole genome shotgun (WGS) entry which is preliminary data.</text>
</comment>
<dbReference type="NCBIfam" id="TIGR03888">
    <property type="entry name" value="nitrile_beta"/>
    <property type="match status" value="1"/>
</dbReference>
<dbReference type="PIRSF" id="PIRSF001427">
    <property type="entry name" value="NHase_beta"/>
    <property type="match status" value="1"/>
</dbReference>
<dbReference type="InterPro" id="IPR024690">
    <property type="entry name" value="CN_hydtase_beta_dom_C"/>
</dbReference>
<dbReference type="Pfam" id="PF21006">
    <property type="entry name" value="NHase_beta_N"/>
    <property type="match status" value="1"/>
</dbReference>
<feature type="domain" description="Nitrile hydratase beta subunit" evidence="6">
    <location>
        <begin position="122"/>
        <end position="216"/>
    </location>
</feature>
<name>A0ABW5FN77_9PSEU</name>
<dbReference type="InterPro" id="IPR008990">
    <property type="entry name" value="Elect_transpt_acc-like_dom_sf"/>
</dbReference>
<dbReference type="RefSeq" id="WP_378263323.1">
    <property type="nucleotide sequence ID" value="NZ_JBHUKR010000006.1"/>
</dbReference>
<dbReference type="Gene3D" id="2.30.30.50">
    <property type="match status" value="1"/>
</dbReference>
<proteinExistence type="inferred from homology"/>
<organism evidence="8 9">
    <name type="scientific">Amycolatopsis pigmentata</name>
    <dbReference type="NCBI Taxonomy" id="450801"/>
    <lineage>
        <taxon>Bacteria</taxon>
        <taxon>Bacillati</taxon>
        <taxon>Actinomycetota</taxon>
        <taxon>Actinomycetes</taxon>
        <taxon>Pseudonocardiales</taxon>
        <taxon>Pseudonocardiaceae</taxon>
        <taxon>Amycolatopsis</taxon>
    </lineage>
</organism>
<dbReference type="EC" id="4.2.1.84" evidence="5"/>
<dbReference type="Pfam" id="PF02211">
    <property type="entry name" value="NHase_beta_C"/>
    <property type="match status" value="1"/>
</dbReference>
<evidence type="ECO:0000256" key="2">
    <source>
        <dbReference type="ARBA" id="ARBA00009098"/>
    </source>
</evidence>
<dbReference type="InterPro" id="IPR042262">
    <property type="entry name" value="CN_hydtase_beta_C"/>
</dbReference>
<dbReference type="InterPro" id="IPR003168">
    <property type="entry name" value="Nitrile_hydratase_bsu"/>
</dbReference>
<dbReference type="InterPro" id="IPR049054">
    <property type="entry name" value="CN_hydtase_beta-like_N"/>
</dbReference>
<dbReference type="GO" id="GO:0018822">
    <property type="term" value="F:nitrile hydratase activity"/>
    <property type="evidence" value="ECO:0007669"/>
    <property type="project" value="UniProtKB-EC"/>
</dbReference>
<evidence type="ECO:0000256" key="4">
    <source>
        <dbReference type="ARBA" id="ARBA00044877"/>
    </source>
</evidence>
<keyword evidence="3 5" id="KW-0456">Lyase</keyword>
<comment type="function">
    <text evidence="1 5">NHase catalyzes the hydration of various nitrile compounds to the corresponding amides.</text>
</comment>
<evidence type="ECO:0000256" key="5">
    <source>
        <dbReference type="PIRNR" id="PIRNR001427"/>
    </source>
</evidence>
<accession>A0ABW5FN77</accession>
<protein>
    <recommendedName>
        <fullName evidence="5">Nitrile hydratase subunit beta</fullName>
        <shortName evidence="5">NHase</shortName>
        <ecNumber evidence="5">4.2.1.84</ecNumber>
    </recommendedName>
</protein>
<evidence type="ECO:0000313" key="8">
    <source>
        <dbReference type="EMBL" id="MFD2416493.1"/>
    </source>
</evidence>
<feature type="domain" description="Nitrile hydratase beta subunit-like N-terminal" evidence="7">
    <location>
        <begin position="1"/>
        <end position="98"/>
    </location>
</feature>
<evidence type="ECO:0000256" key="1">
    <source>
        <dbReference type="ARBA" id="ARBA00004042"/>
    </source>
</evidence>
<gene>
    <name evidence="8" type="primary">nthB</name>
    <name evidence="8" type="ORF">ACFSXZ_09125</name>
</gene>
<dbReference type="EMBL" id="JBHUKR010000006">
    <property type="protein sequence ID" value="MFD2416493.1"/>
    <property type="molecule type" value="Genomic_DNA"/>
</dbReference>
<evidence type="ECO:0000259" key="7">
    <source>
        <dbReference type="Pfam" id="PF21006"/>
    </source>
</evidence>
<keyword evidence="9" id="KW-1185">Reference proteome</keyword>
<comment type="catalytic activity">
    <reaction evidence="4 5">
        <text>an aliphatic primary amide = an aliphatic nitrile + H2O</text>
        <dbReference type="Rhea" id="RHEA:12673"/>
        <dbReference type="ChEBI" id="CHEBI:15377"/>
        <dbReference type="ChEBI" id="CHEBI:65285"/>
        <dbReference type="ChEBI" id="CHEBI:80291"/>
        <dbReference type="EC" id="4.2.1.84"/>
    </reaction>
</comment>
<dbReference type="SUPFAM" id="SSF50090">
    <property type="entry name" value="Electron transport accessory proteins"/>
    <property type="match status" value="1"/>
</dbReference>
<dbReference type="Gene3D" id="1.10.472.20">
    <property type="entry name" value="Nitrile hydratase, beta subunit"/>
    <property type="match status" value="1"/>
</dbReference>
<dbReference type="Proteomes" id="UP001597417">
    <property type="component" value="Unassembled WGS sequence"/>
</dbReference>
<evidence type="ECO:0000259" key="6">
    <source>
        <dbReference type="Pfam" id="PF02211"/>
    </source>
</evidence>
<comment type="similarity">
    <text evidence="2 5">Belongs to the nitrile hydratase subunit beta family.</text>
</comment>
<evidence type="ECO:0000313" key="9">
    <source>
        <dbReference type="Proteomes" id="UP001597417"/>
    </source>
</evidence>
<evidence type="ECO:0000256" key="3">
    <source>
        <dbReference type="ARBA" id="ARBA00023239"/>
    </source>
</evidence>
<sequence length="216" mass="24223">MNGLHDLGGMHGFGPVVTPDGEEVFRERWERRIAGILNLVAFAGVCGSDQFRRAAEAMTPEAYLTTPYFGRWLHMVETMLMENGVAGFEELAAGHRSPDNPPWDGPVLAPAEVWPAYRSAGSPRRETTLPPRFAVGDVVLVRNRNPQGHTRLPRYARGKSGVVTRMHGCFVYPDTNAHGMGEQPQHLYNVRFTAHELWGEQARDAVHLDMWDSYLE</sequence>